<organism evidence="2">
    <name type="scientific">Rhizophora mucronata</name>
    <name type="common">Asiatic mangrove</name>
    <dbReference type="NCBI Taxonomy" id="61149"/>
    <lineage>
        <taxon>Eukaryota</taxon>
        <taxon>Viridiplantae</taxon>
        <taxon>Streptophyta</taxon>
        <taxon>Embryophyta</taxon>
        <taxon>Tracheophyta</taxon>
        <taxon>Spermatophyta</taxon>
        <taxon>Magnoliopsida</taxon>
        <taxon>eudicotyledons</taxon>
        <taxon>Gunneridae</taxon>
        <taxon>Pentapetalae</taxon>
        <taxon>rosids</taxon>
        <taxon>fabids</taxon>
        <taxon>Malpighiales</taxon>
        <taxon>Rhizophoraceae</taxon>
        <taxon>Rhizophora</taxon>
    </lineage>
</organism>
<accession>A0A2P2IGY5</accession>
<evidence type="ECO:0000313" key="2">
    <source>
        <dbReference type="EMBL" id="MBW80492.1"/>
    </source>
</evidence>
<keyword evidence="1" id="KW-0812">Transmembrane</keyword>
<evidence type="ECO:0000256" key="1">
    <source>
        <dbReference type="SAM" id="Phobius"/>
    </source>
</evidence>
<keyword evidence="1" id="KW-1133">Transmembrane helix</keyword>
<dbReference type="EMBL" id="GGEC01000009">
    <property type="protein sequence ID" value="MBW80492.1"/>
    <property type="molecule type" value="Transcribed_RNA"/>
</dbReference>
<name>A0A2P2IGY5_RHIMU</name>
<sequence>MWSLHEQNFHHNYVWYAHQPKQFLINHTIGMGKLPPNEPVSCPLQNCLLHSLYLQNLNMMYYFWSANKKNMHMILCTHFFLCVCVSAINFFFGLSHSSLSLFTQRQ</sequence>
<proteinExistence type="predicted"/>
<keyword evidence="1" id="KW-0472">Membrane</keyword>
<protein>
    <submittedName>
        <fullName evidence="2">Uncharacterized protein</fullName>
    </submittedName>
</protein>
<reference evidence="2" key="1">
    <citation type="submission" date="2018-02" db="EMBL/GenBank/DDBJ databases">
        <title>Rhizophora mucronata_Transcriptome.</title>
        <authorList>
            <person name="Meera S.P."/>
            <person name="Sreeshan A."/>
            <person name="Augustine A."/>
        </authorList>
    </citation>
    <scope>NUCLEOTIDE SEQUENCE</scope>
    <source>
        <tissue evidence="2">Leaf</tissue>
    </source>
</reference>
<dbReference type="AlphaFoldDB" id="A0A2P2IGY5"/>
<feature type="transmembrane region" description="Helical" evidence="1">
    <location>
        <begin position="73"/>
        <end position="92"/>
    </location>
</feature>